<feature type="region of interest" description="Disordered" evidence="1">
    <location>
        <begin position="299"/>
        <end position="319"/>
    </location>
</feature>
<dbReference type="Proteomes" id="UP001303473">
    <property type="component" value="Unassembled WGS sequence"/>
</dbReference>
<protein>
    <recommendedName>
        <fullName evidence="4">Aminoglycoside phosphotransferase domain-containing protein</fullName>
    </recommendedName>
</protein>
<gene>
    <name evidence="2" type="ORF">QBC46DRAFT_412658</name>
</gene>
<evidence type="ECO:0000256" key="1">
    <source>
        <dbReference type="SAM" id="MobiDB-lite"/>
    </source>
</evidence>
<proteinExistence type="predicted"/>
<dbReference type="InterPro" id="IPR051678">
    <property type="entry name" value="AGP_Transferase"/>
</dbReference>
<evidence type="ECO:0000313" key="3">
    <source>
        <dbReference type="Proteomes" id="UP001303473"/>
    </source>
</evidence>
<dbReference type="AlphaFoldDB" id="A0AAN6N099"/>
<dbReference type="EMBL" id="MU853905">
    <property type="protein sequence ID" value="KAK3935833.1"/>
    <property type="molecule type" value="Genomic_DNA"/>
</dbReference>
<evidence type="ECO:0000313" key="2">
    <source>
        <dbReference type="EMBL" id="KAK3935833.1"/>
    </source>
</evidence>
<keyword evidence="3" id="KW-1185">Reference proteome</keyword>
<evidence type="ECO:0008006" key="4">
    <source>
        <dbReference type="Google" id="ProtNLM"/>
    </source>
</evidence>
<name>A0AAN6N099_9PEZI</name>
<accession>A0AAN6N099</accession>
<sequence length="357" mass="41225">MGYKTLDKTRCRLESRDDGGTGDIMVRLPQPHAVAFPVERTLRETATMNFISLNNGIPIPRVLSSGKFTPHPEIGRWPFIIIPYVENCGGMSQPLTAHFEDLNEDQRFKPEISEDVLEELYCCLSDTALRTWVHAYDVSDLLVKIATGDMRNLHSRWWDSQYHEHELTALAEAHMAQLVFQHNDMVTSEDDCRNKYVARRLFPRLAKQGQQSIFGIAEDDWLWCDDLQPHNVLFNDAGDTAAVIGWGVLRYAAPTQFSLDPPWCLLFENPECWQTGLADFSKTYDKRVKAWLRSMNKAEPEKNQKMTRKETRKRNKAPLRGPTTLCTYMRESWKTGRFWLNYAARKAVALDTIYWSG</sequence>
<reference evidence="3" key="1">
    <citation type="journal article" date="2023" name="Mol. Phylogenet. Evol.">
        <title>Genome-scale phylogeny and comparative genomics of the fungal order Sordariales.</title>
        <authorList>
            <person name="Hensen N."/>
            <person name="Bonometti L."/>
            <person name="Westerberg I."/>
            <person name="Brannstrom I.O."/>
            <person name="Guillou S."/>
            <person name="Cros-Aarteil S."/>
            <person name="Calhoun S."/>
            <person name="Haridas S."/>
            <person name="Kuo A."/>
            <person name="Mondo S."/>
            <person name="Pangilinan J."/>
            <person name="Riley R."/>
            <person name="LaButti K."/>
            <person name="Andreopoulos B."/>
            <person name="Lipzen A."/>
            <person name="Chen C."/>
            <person name="Yan M."/>
            <person name="Daum C."/>
            <person name="Ng V."/>
            <person name="Clum A."/>
            <person name="Steindorff A."/>
            <person name="Ohm R.A."/>
            <person name="Martin F."/>
            <person name="Silar P."/>
            <person name="Natvig D.O."/>
            <person name="Lalanne C."/>
            <person name="Gautier V."/>
            <person name="Ament-Velasquez S.L."/>
            <person name="Kruys A."/>
            <person name="Hutchinson M.I."/>
            <person name="Powell A.J."/>
            <person name="Barry K."/>
            <person name="Miller A.N."/>
            <person name="Grigoriev I.V."/>
            <person name="Debuchy R."/>
            <person name="Gladieux P."/>
            <person name="Hiltunen Thoren M."/>
            <person name="Johannesson H."/>
        </authorList>
    </citation>
    <scope>NUCLEOTIDE SEQUENCE [LARGE SCALE GENOMIC DNA]</scope>
    <source>
        <strain evidence="3">CBS 340.73</strain>
    </source>
</reference>
<comment type="caution">
    <text evidence="2">The sequence shown here is derived from an EMBL/GenBank/DDBJ whole genome shotgun (WGS) entry which is preliminary data.</text>
</comment>
<dbReference type="PANTHER" id="PTHR21310:SF37">
    <property type="entry name" value="AMINOGLYCOSIDE PHOSPHOTRANSFERASE DOMAIN-CONTAINING PROTEIN"/>
    <property type="match status" value="1"/>
</dbReference>
<organism evidence="2 3">
    <name type="scientific">Diplogelasinospora grovesii</name>
    <dbReference type="NCBI Taxonomy" id="303347"/>
    <lineage>
        <taxon>Eukaryota</taxon>
        <taxon>Fungi</taxon>
        <taxon>Dikarya</taxon>
        <taxon>Ascomycota</taxon>
        <taxon>Pezizomycotina</taxon>
        <taxon>Sordariomycetes</taxon>
        <taxon>Sordariomycetidae</taxon>
        <taxon>Sordariales</taxon>
        <taxon>Diplogelasinosporaceae</taxon>
        <taxon>Diplogelasinospora</taxon>
    </lineage>
</organism>
<dbReference type="InterPro" id="IPR011009">
    <property type="entry name" value="Kinase-like_dom_sf"/>
</dbReference>
<dbReference type="SUPFAM" id="SSF56112">
    <property type="entry name" value="Protein kinase-like (PK-like)"/>
    <property type="match status" value="1"/>
</dbReference>
<feature type="compositionally biased region" description="Basic and acidic residues" evidence="1">
    <location>
        <begin position="299"/>
        <end position="309"/>
    </location>
</feature>
<dbReference type="PANTHER" id="PTHR21310">
    <property type="entry name" value="AMINOGLYCOSIDE PHOSPHOTRANSFERASE-RELATED-RELATED"/>
    <property type="match status" value="1"/>
</dbReference>